<dbReference type="Pfam" id="PF00589">
    <property type="entry name" value="Phage_integrase"/>
    <property type="match status" value="1"/>
</dbReference>
<dbReference type="GO" id="GO:0015074">
    <property type="term" value="P:DNA integration"/>
    <property type="evidence" value="ECO:0007669"/>
    <property type="project" value="InterPro"/>
</dbReference>
<evidence type="ECO:0000256" key="3">
    <source>
        <dbReference type="ARBA" id="ARBA00023172"/>
    </source>
</evidence>
<dbReference type="Pfam" id="PF13102">
    <property type="entry name" value="Phage_int_SAM_5"/>
    <property type="match status" value="1"/>
</dbReference>
<dbReference type="GO" id="GO:0003677">
    <property type="term" value="F:DNA binding"/>
    <property type="evidence" value="ECO:0007669"/>
    <property type="project" value="UniProtKB-KW"/>
</dbReference>
<organism evidence="5 6">
    <name type="scientific">Mucilaginibacter mallensis</name>
    <dbReference type="NCBI Taxonomy" id="652787"/>
    <lineage>
        <taxon>Bacteria</taxon>
        <taxon>Pseudomonadati</taxon>
        <taxon>Bacteroidota</taxon>
        <taxon>Sphingobacteriia</taxon>
        <taxon>Sphingobacteriales</taxon>
        <taxon>Sphingobacteriaceae</taxon>
        <taxon>Mucilaginibacter</taxon>
    </lineage>
</organism>
<proteinExistence type="inferred from homology"/>
<dbReference type="PANTHER" id="PTHR30349">
    <property type="entry name" value="PHAGE INTEGRASE-RELATED"/>
    <property type="match status" value="1"/>
</dbReference>
<feature type="domain" description="Tyr recombinase" evidence="4">
    <location>
        <begin position="223"/>
        <end position="400"/>
    </location>
</feature>
<dbReference type="InterPro" id="IPR050090">
    <property type="entry name" value="Tyrosine_recombinase_XerCD"/>
</dbReference>
<protein>
    <submittedName>
        <fullName evidence="5">Phage integrase SAM-like domain-containing protein</fullName>
    </submittedName>
</protein>
<evidence type="ECO:0000256" key="1">
    <source>
        <dbReference type="ARBA" id="ARBA00008857"/>
    </source>
</evidence>
<dbReference type="PROSITE" id="PS51898">
    <property type="entry name" value="TYR_RECOMBINASE"/>
    <property type="match status" value="1"/>
</dbReference>
<reference evidence="5 6" key="1">
    <citation type="submission" date="2016-10" db="EMBL/GenBank/DDBJ databases">
        <authorList>
            <person name="de Groot N.N."/>
        </authorList>
    </citation>
    <scope>NUCLEOTIDE SEQUENCE [LARGE SCALE GENOMIC DNA]</scope>
    <source>
        <strain evidence="5 6">MP1X4</strain>
    </source>
</reference>
<comment type="similarity">
    <text evidence="1">Belongs to the 'phage' integrase family.</text>
</comment>
<dbReference type="InterPro" id="IPR010998">
    <property type="entry name" value="Integrase_recombinase_N"/>
</dbReference>
<evidence type="ECO:0000256" key="2">
    <source>
        <dbReference type="ARBA" id="ARBA00023125"/>
    </source>
</evidence>
<evidence type="ECO:0000259" key="4">
    <source>
        <dbReference type="PROSITE" id="PS51898"/>
    </source>
</evidence>
<dbReference type="PANTHER" id="PTHR30349:SF64">
    <property type="entry name" value="PROPHAGE INTEGRASE INTD-RELATED"/>
    <property type="match status" value="1"/>
</dbReference>
<dbReference type="SUPFAM" id="SSF56349">
    <property type="entry name" value="DNA breaking-rejoining enzymes"/>
    <property type="match status" value="1"/>
</dbReference>
<dbReference type="Gene3D" id="1.10.150.130">
    <property type="match status" value="1"/>
</dbReference>
<dbReference type="Proteomes" id="UP000199679">
    <property type="component" value="Chromosome I"/>
</dbReference>
<dbReference type="InterPro" id="IPR002104">
    <property type="entry name" value="Integrase_catalytic"/>
</dbReference>
<evidence type="ECO:0000313" key="5">
    <source>
        <dbReference type="EMBL" id="SDR84116.1"/>
    </source>
</evidence>
<dbReference type="InterPro" id="IPR025269">
    <property type="entry name" value="SAM-like_dom"/>
</dbReference>
<keyword evidence="3" id="KW-0233">DNA recombination</keyword>
<dbReference type="CDD" id="cd01185">
    <property type="entry name" value="INTN1_C_like"/>
    <property type="match status" value="1"/>
</dbReference>
<name>A0A1H1MBK7_MUCMA</name>
<keyword evidence="6" id="KW-1185">Reference proteome</keyword>
<gene>
    <name evidence="5" type="ORF">SAMN05216490_0040</name>
</gene>
<accession>A0A1H1MBK7</accession>
<dbReference type="InterPro" id="IPR011010">
    <property type="entry name" value="DNA_brk_join_enz"/>
</dbReference>
<dbReference type="Gene3D" id="1.10.443.10">
    <property type="entry name" value="Intergrase catalytic core"/>
    <property type="match status" value="1"/>
</dbReference>
<dbReference type="Pfam" id="PF17293">
    <property type="entry name" value="Arm-DNA-bind_5"/>
    <property type="match status" value="1"/>
</dbReference>
<dbReference type="EMBL" id="LT629740">
    <property type="protein sequence ID" value="SDR84116.1"/>
    <property type="molecule type" value="Genomic_DNA"/>
</dbReference>
<dbReference type="STRING" id="652787.SAMN05216490_0040"/>
<keyword evidence="2" id="KW-0238">DNA-binding</keyword>
<sequence length="418" mass="47770">MFVMLEKSFGLFFFLKKPKNEKGNARYIYLRLTIDGISKDLATKRQWDNLRWNASAGRATGLKEDAKALNSYLDVMCSKVYQAKKMLMDADRLLTAENLKNVLTGQGEEKRMILAAFKHHNEQMKALVGQEFAPSTLMRYKTAHDHTAAFIKWKYQVDDVDVKDLDYEFVSQFAFWLKSVRKCGHNATMKYLGNFKKIVLECIKKGWLLKDPFAGFKTNRKEVIRTALTKDELSDIACKEFGTDRLNHVRDIFLFSCYTGLAYVDVYKLRRSDIVTGVDGGKWIVTTRQKTESATRLPLLPVALDIMARYENDPKCVNKGLVLPVLTNQKMNSYLKEIADGCTINKNLTFHIARHTFATTVTLNNGVPIETVSKMLGHKSLKQTQHYAKIVDLKISEDMEMLKSRLQQIGATQTLTVS</sequence>
<dbReference type="GO" id="GO:0006310">
    <property type="term" value="P:DNA recombination"/>
    <property type="evidence" value="ECO:0007669"/>
    <property type="project" value="UniProtKB-KW"/>
</dbReference>
<dbReference type="InterPro" id="IPR035386">
    <property type="entry name" value="Arm-DNA-bind_5"/>
</dbReference>
<dbReference type="AlphaFoldDB" id="A0A1H1MBK7"/>
<dbReference type="InterPro" id="IPR013762">
    <property type="entry name" value="Integrase-like_cat_sf"/>
</dbReference>
<evidence type="ECO:0000313" key="6">
    <source>
        <dbReference type="Proteomes" id="UP000199679"/>
    </source>
</evidence>